<evidence type="ECO:0000259" key="1">
    <source>
        <dbReference type="Pfam" id="PF01368"/>
    </source>
</evidence>
<dbReference type="SUPFAM" id="SSF64182">
    <property type="entry name" value="DHH phosphoesterases"/>
    <property type="match status" value="1"/>
</dbReference>
<dbReference type="EMBL" id="PFAU01000015">
    <property type="protein sequence ID" value="PIR91331.1"/>
    <property type="molecule type" value="Genomic_DNA"/>
</dbReference>
<name>A0A2H0UWW7_9BACT</name>
<evidence type="ECO:0000313" key="3">
    <source>
        <dbReference type="EMBL" id="PIR91331.1"/>
    </source>
</evidence>
<gene>
    <name evidence="3" type="ORF">COU02_00600</name>
</gene>
<proteinExistence type="predicted"/>
<comment type="caution">
    <text evidence="3">The sequence shown here is derived from an EMBL/GenBank/DDBJ whole genome shotgun (WGS) entry which is preliminary data.</text>
</comment>
<dbReference type="Pfam" id="PF01368">
    <property type="entry name" value="DHH"/>
    <property type="match status" value="1"/>
</dbReference>
<dbReference type="PANTHER" id="PTHR30255:SF2">
    <property type="entry name" value="SINGLE-STRANDED-DNA-SPECIFIC EXONUCLEASE RECJ"/>
    <property type="match status" value="1"/>
</dbReference>
<feature type="domain" description="DDH" evidence="1">
    <location>
        <begin position="24"/>
        <end position="175"/>
    </location>
</feature>
<dbReference type="InterPro" id="IPR051673">
    <property type="entry name" value="SSDNA_exonuclease_RecJ"/>
</dbReference>
<evidence type="ECO:0008006" key="5">
    <source>
        <dbReference type="Google" id="ProtNLM"/>
    </source>
</evidence>
<dbReference type="InterPro" id="IPR003156">
    <property type="entry name" value="DHHA1_dom"/>
</dbReference>
<dbReference type="Gene3D" id="3.90.1640.30">
    <property type="match status" value="1"/>
</dbReference>
<dbReference type="GO" id="GO:0004527">
    <property type="term" value="F:exonuclease activity"/>
    <property type="evidence" value="ECO:0007669"/>
    <property type="project" value="UniProtKB-KW"/>
</dbReference>
<dbReference type="InterPro" id="IPR038763">
    <property type="entry name" value="DHH_sf"/>
</dbReference>
<evidence type="ECO:0000313" key="4">
    <source>
        <dbReference type="Proteomes" id="UP000230882"/>
    </source>
</evidence>
<dbReference type="AlphaFoldDB" id="A0A2H0UWW7"/>
<organism evidence="3 4">
    <name type="scientific">bacterium (Candidatus Gribaldobacteria) CG10_big_fil_rev_8_21_14_0_10_37_46</name>
    <dbReference type="NCBI Taxonomy" id="2014276"/>
    <lineage>
        <taxon>Bacteria</taxon>
        <taxon>Candidatus Gribaldobacteria</taxon>
    </lineage>
</organism>
<protein>
    <recommendedName>
        <fullName evidence="5">Single-stranded-DNA-specific exonuclease RecJ</fullName>
    </recommendedName>
</protein>
<feature type="domain" description="DHHA1" evidence="2">
    <location>
        <begin position="294"/>
        <end position="383"/>
    </location>
</feature>
<reference evidence="4" key="1">
    <citation type="submission" date="2017-09" db="EMBL/GenBank/DDBJ databases">
        <title>Depth-based differentiation of microbial function through sediment-hosted aquifers and enrichment of novel symbionts in the deep terrestrial subsurface.</title>
        <authorList>
            <person name="Probst A.J."/>
            <person name="Ladd B."/>
            <person name="Jarett J.K."/>
            <person name="Geller-Mcgrath D.E."/>
            <person name="Sieber C.M.K."/>
            <person name="Emerson J.B."/>
            <person name="Anantharaman K."/>
            <person name="Thomas B.C."/>
            <person name="Malmstrom R."/>
            <person name="Stieglmeier M."/>
            <person name="Klingl A."/>
            <person name="Woyke T."/>
            <person name="Ryan C.M."/>
            <person name="Banfield J.F."/>
        </authorList>
    </citation>
    <scope>NUCLEOTIDE SEQUENCE [LARGE SCALE GENOMIC DNA]</scope>
</reference>
<evidence type="ECO:0000259" key="2">
    <source>
        <dbReference type="Pfam" id="PF02272"/>
    </source>
</evidence>
<accession>A0A2H0UWW7</accession>
<dbReference type="Gene3D" id="3.10.310.30">
    <property type="match status" value="1"/>
</dbReference>
<dbReference type="InterPro" id="IPR001667">
    <property type="entry name" value="DDH_dom"/>
</dbReference>
<dbReference type="Pfam" id="PF02272">
    <property type="entry name" value="DHHA1"/>
    <property type="match status" value="1"/>
</dbReference>
<sequence length="388" mass="43632">MALEIKNLKKAVQRIKKAIRKKERILLFADSDLDGVTSLIILEETIKSLGGEIKAVYFSERNLKEMYGLNKGAINFFKKYSPALLITLDCGITNFEEIKLAKKIALETIIIDHHQVLDKIPEASIVVDPQQKGDNYPFKQLAAVGVSYYLTQTLLGNKRTTALKKSFVELTALGTLADMMMESQDNQIFIKEGIPSLRETSRPGLQALLKVIAPSPEDSPKEIARKIISLLNITEVKDHLPKSYLLLVSPGESEAENLAREVYEKTQERRLKIRETSQEIEEKLDSQDLESVIFEGAKDWPLVLSGALASRICNRFQKPTFIFKKGKKISKGSVRTPKGIDSVKAMKKCGHLLEVFGGHSQASGFTVKNENLNKFEECLKEYFDNLKI</sequence>
<dbReference type="PANTHER" id="PTHR30255">
    <property type="entry name" value="SINGLE-STRANDED-DNA-SPECIFIC EXONUCLEASE RECJ"/>
    <property type="match status" value="1"/>
</dbReference>
<dbReference type="GO" id="GO:0003676">
    <property type="term" value="F:nucleic acid binding"/>
    <property type="evidence" value="ECO:0007669"/>
    <property type="project" value="InterPro"/>
</dbReference>
<dbReference type="Proteomes" id="UP000230882">
    <property type="component" value="Unassembled WGS sequence"/>
</dbReference>